<dbReference type="GO" id="GO:0005524">
    <property type="term" value="F:ATP binding"/>
    <property type="evidence" value="ECO:0007669"/>
    <property type="project" value="UniProtKB-KW"/>
</dbReference>
<dbReference type="Pfam" id="PF00072">
    <property type="entry name" value="Response_reg"/>
    <property type="match status" value="1"/>
</dbReference>
<evidence type="ECO:0000259" key="18">
    <source>
        <dbReference type="PROSITE" id="PS50110"/>
    </source>
</evidence>
<dbReference type="FunFam" id="1.10.287.130:FF:000004">
    <property type="entry name" value="Ethylene receptor 1"/>
    <property type="match status" value="1"/>
</dbReference>
<dbReference type="SUPFAM" id="SSF47384">
    <property type="entry name" value="Homodimeric domain of signal transducing histidine kinase"/>
    <property type="match status" value="1"/>
</dbReference>
<dbReference type="Proteomes" id="UP000708338">
    <property type="component" value="Unassembled WGS sequence"/>
</dbReference>
<evidence type="ECO:0000313" key="20">
    <source>
        <dbReference type="EMBL" id="MBT9812216.1"/>
    </source>
</evidence>
<dbReference type="InterPro" id="IPR013655">
    <property type="entry name" value="PAS_fold_3"/>
</dbReference>
<dbReference type="GO" id="GO:0009927">
    <property type="term" value="F:histidine phosphotransfer kinase activity"/>
    <property type="evidence" value="ECO:0007669"/>
    <property type="project" value="TreeGrafter"/>
</dbReference>
<comment type="subcellular location">
    <subcellularLocation>
        <location evidence="2">Membrane</location>
    </subcellularLocation>
</comment>
<evidence type="ECO:0000259" key="19">
    <source>
        <dbReference type="PROSITE" id="PS50112"/>
    </source>
</evidence>
<dbReference type="PRINTS" id="PR00344">
    <property type="entry name" value="BCTRLSENSOR"/>
</dbReference>
<dbReference type="InterPro" id="IPR036097">
    <property type="entry name" value="HisK_dim/P_sf"/>
</dbReference>
<evidence type="ECO:0000256" key="2">
    <source>
        <dbReference type="ARBA" id="ARBA00004370"/>
    </source>
</evidence>
<keyword evidence="8" id="KW-0547">Nucleotide-binding</keyword>
<dbReference type="Gene3D" id="1.10.287.130">
    <property type="match status" value="1"/>
</dbReference>
<feature type="domain" description="Response regulatory" evidence="18">
    <location>
        <begin position="1019"/>
        <end position="1140"/>
    </location>
</feature>
<organism evidence="20 21">
    <name type="scientific">Enterocloster citroniae</name>
    <dbReference type="NCBI Taxonomy" id="358743"/>
    <lineage>
        <taxon>Bacteria</taxon>
        <taxon>Bacillati</taxon>
        <taxon>Bacillota</taxon>
        <taxon>Clostridia</taxon>
        <taxon>Lachnospirales</taxon>
        <taxon>Lachnospiraceae</taxon>
        <taxon>Enterocloster</taxon>
    </lineage>
</organism>
<comment type="function">
    <text evidence="14">May play the central regulatory role in sporulation. It may be an element of the effector pathway responsible for the activation of sporulation genes in response to nutritional stress. Spo0A may act in concert with spo0H (a sigma factor) to control the expression of some genes that are critical to the sporulation process.</text>
</comment>
<dbReference type="CDD" id="cd16922">
    <property type="entry name" value="HATPase_EvgS-ArcB-TorS-like"/>
    <property type="match status" value="1"/>
</dbReference>
<dbReference type="InterPro" id="IPR004358">
    <property type="entry name" value="Sig_transdc_His_kin-like_C"/>
</dbReference>
<evidence type="ECO:0000256" key="9">
    <source>
        <dbReference type="ARBA" id="ARBA00022777"/>
    </source>
</evidence>
<keyword evidence="13 16" id="KW-0472">Membrane</keyword>
<dbReference type="PROSITE" id="PS50109">
    <property type="entry name" value="HIS_KIN"/>
    <property type="match status" value="1"/>
</dbReference>
<accession>A0AA41K6V4</accession>
<sequence>MERDSWSPLELLKCFCESDYVERNADKAVECLSLDIHWFGTSDEEDVQNLDEARAYIEKEIRISPPPYEITFSDERERTWEEGFGIASVKMKIGADGLIMFSRVTCMTKTENGRSKICEMHTSIPEGHQEQGEYFPFEFAKQHESDVLRDFVNTMLPGGIFAMELGKDFPLAIINQNMLIYLGYRNEKEYLEAIAGRLSNAVHPEDRGLLRAAVLDTMDQGDEFKALLRIRKSDNSYFWGDIKGVRSRDSRGIDQIVCLCLDATNLVMANNQLKDDRLKLDEYASKLMEKEEIIQKDARQMRQLRQWVGRHAGVTDKLPKQQHVNWKHMGVIIASVILIIAAVIGFTMYLSNTQWDAAVLAIRTTSLAGVQCISNATDADQAVLANMAEVLGKLYDRDEAADILQAAPDSGFSEMIASYDDGKCVSSGQRQPEEASDFAAKLDFPQGSNVSRPFWEANGKRQIAYRTDLYHEDKKAGVLYGMVNLSRYYVPSVMEFYDGQGFSCVIDARTGEFVIYSDRIMPENVHGDLYSALNENGDTKTAGEIRNALSGGKTGSAVVSLKGKKVYLYFVPVNDAAAEYLITMIPYDVIKEESSGMAYLVGAFVVVVLLAAVLLIIYNNRITKTKLREREYRNTLFRLLAENVDSVFLVFDHEADEVDYVSENIGRILGFESREILDHDTRSIKLPFDDEELERIQRIMKDKKNFYVDFPYSNPGSGKQQLLRLSGYVPEGADWQKKWIFCVSDRTDEVLKERRLEQAVREADEASKAKSEFLANMSHDIRTPMNGIIGMTQLALQDGVGEEAMRSYLKKISISSGFLLTLINDILDMSKIESGMIELHPKAYSMKELRRYLESVILPLSGEKQIDFRIDVDEKITVLADQQRFNQILFNLLSNAVKYTDEKGTVTLTIKGVPKDSGMIHLTMRVEDNGMGMSPEFQKQMFKSFTQESRKAMGMSGTGLGLAIVKRLVDLMNGTIHVESSIGKGSIFVIEMDVPAAKGPCEKELAADAAGDPTGQSACILLCEDNAINQEIMMGILEFLGLTTELAVNGKEGVEAFQSRKPGYYSAILMDCRMPVMDGYQATRAIRALERPDAARIPIIALTADAFEEDRKRCLEAGMDDFLAKPVEIKVLKEMLGKYMRKDLG</sequence>
<evidence type="ECO:0000256" key="15">
    <source>
        <dbReference type="PROSITE-ProRule" id="PRU00169"/>
    </source>
</evidence>
<dbReference type="InterPro" id="IPR011006">
    <property type="entry name" value="CheY-like_superfamily"/>
</dbReference>
<evidence type="ECO:0000256" key="12">
    <source>
        <dbReference type="ARBA" id="ARBA00023012"/>
    </source>
</evidence>
<dbReference type="Gene3D" id="3.40.50.2300">
    <property type="match status" value="1"/>
</dbReference>
<evidence type="ECO:0000256" key="10">
    <source>
        <dbReference type="ARBA" id="ARBA00022840"/>
    </source>
</evidence>
<dbReference type="EMBL" id="WQPS01000043">
    <property type="protein sequence ID" value="MBT9812216.1"/>
    <property type="molecule type" value="Genomic_DNA"/>
</dbReference>
<evidence type="ECO:0000256" key="14">
    <source>
        <dbReference type="ARBA" id="ARBA00024867"/>
    </source>
</evidence>
<dbReference type="RefSeq" id="WP_117450578.1">
    <property type="nucleotide sequence ID" value="NZ_CABJDD010000002.1"/>
</dbReference>
<gene>
    <name evidence="20" type="ORF">GPL26_21595</name>
</gene>
<feature type="transmembrane region" description="Helical" evidence="16">
    <location>
        <begin position="597"/>
        <end position="618"/>
    </location>
</feature>
<dbReference type="Pfam" id="PF00512">
    <property type="entry name" value="HisKA"/>
    <property type="match status" value="1"/>
</dbReference>
<feature type="modified residue" description="4-aspartylphosphate" evidence="15">
    <location>
        <position position="1071"/>
    </location>
</feature>
<name>A0AA41K6V4_9FIRM</name>
<dbReference type="PROSITE" id="PS50112">
    <property type="entry name" value="PAS"/>
    <property type="match status" value="2"/>
</dbReference>
<keyword evidence="5 15" id="KW-0597">Phosphoprotein</keyword>
<protein>
    <recommendedName>
        <fullName evidence="4">Stage 0 sporulation protein A homolog</fullName>
        <ecNumber evidence="3">2.7.13.3</ecNumber>
    </recommendedName>
</protein>
<feature type="domain" description="Histidine kinase" evidence="17">
    <location>
        <begin position="776"/>
        <end position="996"/>
    </location>
</feature>
<evidence type="ECO:0000256" key="6">
    <source>
        <dbReference type="ARBA" id="ARBA00022679"/>
    </source>
</evidence>
<keyword evidence="9" id="KW-0418">Kinase</keyword>
<dbReference type="InterPro" id="IPR000014">
    <property type="entry name" value="PAS"/>
</dbReference>
<evidence type="ECO:0000256" key="13">
    <source>
        <dbReference type="ARBA" id="ARBA00023136"/>
    </source>
</evidence>
<dbReference type="CDD" id="cd00082">
    <property type="entry name" value="HisKA"/>
    <property type="match status" value="1"/>
</dbReference>
<dbReference type="EC" id="2.7.13.3" evidence="3"/>
<dbReference type="SUPFAM" id="SSF52172">
    <property type="entry name" value="CheY-like"/>
    <property type="match status" value="1"/>
</dbReference>
<dbReference type="InterPro" id="IPR035965">
    <property type="entry name" value="PAS-like_dom_sf"/>
</dbReference>
<dbReference type="InterPro" id="IPR005467">
    <property type="entry name" value="His_kinase_dom"/>
</dbReference>
<dbReference type="AlphaFoldDB" id="A0AA41K6V4"/>
<comment type="caution">
    <text evidence="20">The sequence shown here is derived from an EMBL/GenBank/DDBJ whole genome shotgun (WGS) entry which is preliminary data.</text>
</comment>
<dbReference type="FunFam" id="3.30.565.10:FF:000006">
    <property type="entry name" value="Sensor histidine kinase WalK"/>
    <property type="match status" value="1"/>
</dbReference>
<dbReference type="PANTHER" id="PTHR43047:SF72">
    <property type="entry name" value="OSMOSENSING HISTIDINE PROTEIN KINASE SLN1"/>
    <property type="match status" value="1"/>
</dbReference>
<keyword evidence="12" id="KW-0902">Two-component regulatory system</keyword>
<dbReference type="SMART" id="SM00387">
    <property type="entry name" value="HATPase_c"/>
    <property type="match status" value="1"/>
</dbReference>
<evidence type="ECO:0000256" key="1">
    <source>
        <dbReference type="ARBA" id="ARBA00000085"/>
    </source>
</evidence>
<dbReference type="InterPro" id="IPR001789">
    <property type="entry name" value="Sig_transdc_resp-reg_receiver"/>
</dbReference>
<keyword evidence="10" id="KW-0067">ATP-binding</keyword>
<reference evidence="20" key="1">
    <citation type="journal article" date="2021" name="Gut Microbes">
        <title>A synthetic consortium of 100 gut commensals modulates the composition and function in a colon model of the microbiome of elderly subjects.</title>
        <authorList>
            <person name="Perez M."/>
            <person name="Ntemiri A."/>
            <person name="Tan H."/>
            <person name="Harris H.M.B."/>
            <person name="Roager H.M."/>
            <person name="Ribiere C."/>
            <person name="O'Toole P.W."/>
        </authorList>
    </citation>
    <scope>NUCLEOTIDE SEQUENCE</scope>
    <source>
        <strain evidence="20">MCC335</strain>
    </source>
</reference>
<dbReference type="PROSITE" id="PS50110">
    <property type="entry name" value="RESPONSE_REGULATORY"/>
    <property type="match status" value="1"/>
</dbReference>
<evidence type="ECO:0000256" key="5">
    <source>
        <dbReference type="ARBA" id="ARBA00022553"/>
    </source>
</evidence>
<dbReference type="SUPFAM" id="SSF55874">
    <property type="entry name" value="ATPase domain of HSP90 chaperone/DNA topoisomerase II/histidine kinase"/>
    <property type="match status" value="1"/>
</dbReference>
<evidence type="ECO:0000256" key="7">
    <source>
        <dbReference type="ARBA" id="ARBA00022692"/>
    </source>
</evidence>
<proteinExistence type="predicted"/>
<evidence type="ECO:0000259" key="17">
    <source>
        <dbReference type="PROSITE" id="PS50109"/>
    </source>
</evidence>
<dbReference type="SUPFAM" id="SSF55785">
    <property type="entry name" value="PYP-like sensor domain (PAS domain)"/>
    <property type="match status" value="1"/>
</dbReference>
<dbReference type="Gene3D" id="3.30.565.10">
    <property type="entry name" value="Histidine kinase-like ATPase, C-terminal domain"/>
    <property type="match status" value="1"/>
</dbReference>
<evidence type="ECO:0000256" key="8">
    <source>
        <dbReference type="ARBA" id="ARBA00022741"/>
    </source>
</evidence>
<keyword evidence="11 16" id="KW-1133">Transmembrane helix</keyword>
<dbReference type="SMART" id="SM00388">
    <property type="entry name" value="HisKA"/>
    <property type="match status" value="1"/>
</dbReference>
<dbReference type="InterPro" id="IPR003661">
    <property type="entry name" value="HisK_dim/P_dom"/>
</dbReference>
<dbReference type="Gene3D" id="3.30.450.20">
    <property type="entry name" value="PAS domain"/>
    <property type="match status" value="2"/>
</dbReference>
<dbReference type="PANTHER" id="PTHR43047">
    <property type="entry name" value="TWO-COMPONENT HISTIDINE PROTEIN KINASE"/>
    <property type="match status" value="1"/>
</dbReference>
<evidence type="ECO:0000256" key="11">
    <source>
        <dbReference type="ARBA" id="ARBA00022989"/>
    </source>
</evidence>
<evidence type="ECO:0000256" key="16">
    <source>
        <dbReference type="SAM" id="Phobius"/>
    </source>
</evidence>
<keyword evidence="7 16" id="KW-0812">Transmembrane</keyword>
<comment type="catalytic activity">
    <reaction evidence="1">
        <text>ATP + protein L-histidine = ADP + protein N-phospho-L-histidine.</text>
        <dbReference type="EC" id="2.7.13.3"/>
    </reaction>
</comment>
<dbReference type="GO" id="GO:0005886">
    <property type="term" value="C:plasma membrane"/>
    <property type="evidence" value="ECO:0007669"/>
    <property type="project" value="TreeGrafter"/>
</dbReference>
<feature type="domain" description="PAS" evidence="19">
    <location>
        <begin position="633"/>
        <end position="701"/>
    </location>
</feature>
<dbReference type="GO" id="GO:0000155">
    <property type="term" value="F:phosphorelay sensor kinase activity"/>
    <property type="evidence" value="ECO:0007669"/>
    <property type="project" value="InterPro"/>
</dbReference>
<dbReference type="InterPro" id="IPR003594">
    <property type="entry name" value="HATPase_dom"/>
</dbReference>
<dbReference type="CDD" id="cd17546">
    <property type="entry name" value="REC_hyHK_CKI1_RcsC-like"/>
    <property type="match status" value="1"/>
</dbReference>
<evidence type="ECO:0000256" key="4">
    <source>
        <dbReference type="ARBA" id="ARBA00018672"/>
    </source>
</evidence>
<dbReference type="Pfam" id="PF02518">
    <property type="entry name" value="HATPase_c"/>
    <property type="match status" value="1"/>
</dbReference>
<evidence type="ECO:0000256" key="3">
    <source>
        <dbReference type="ARBA" id="ARBA00012438"/>
    </source>
</evidence>
<feature type="transmembrane region" description="Helical" evidence="16">
    <location>
        <begin position="329"/>
        <end position="350"/>
    </location>
</feature>
<dbReference type="InterPro" id="IPR036890">
    <property type="entry name" value="HATPase_C_sf"/>
</dbReference>
<keyword evidence="6" id="KW-0808">Transferase</keyword>
<evidence type="ECO:0000313" key="21">
    <source>
        <dbReference type="Proteomes" id="UP000708338"/>
    </source>
</evidence>
<dbReference type="Pfam" id="PF08447">
    <property type="entry name" value="PAS_3"/>
    <property type="match status" value="1"/>
</dbReference>
<dbReference type="CDD" id="cd00130">
    <property type="entry name" value="PAS"/>
    <property type="match status" value="1"/>
</dbReference>
<feature type="domain" description="PAS" evidence="19">
    <location>
        <begin position="144"/>
        <end position="221"/>
    </location>
</feature>
<dbReference type="SMART" id="SM00448">
    <property type="entry name" value="REC"/>
    <property type="match status" value="1"/>
</dbReference>